<dbReference type="InterPro" id="IPR038770">
    <property type="entry name" value="Na+/solute_symporter_sf"/>
</dbReference>
<comment type="similarity">
    <text evidence="10">Belongs to the monovalent cation:proton antiporter 1 (CPA1) transporter (TC 2.A.36) family.</text>
</comment>
<evidence type="ECO:0000256" key="3">
    <source>
        <dbReference type="ARBA" id="ARBA00022475"/>
    </source>
</evidence>
<evidence type="ECO:0000256" key="1">
    <source>
        <dbReference type="ARBA" id="ARBA00004651"/>
    </source>
</evidence>
<dbReference type="EMBL" id="PVTJ01000003">
    <property type="protein sequence ID" value="PRY59851.1"/>
    <property type="molecule type" value="Genomic_DNA"/>
</dbReference>
<keyword evidence="13" id="KW-1185">Reference proteome</keyword>
<dbReference type="OrthoDB" id="57886at2"/>
<gene>
    <name evidence="12" type="ORF">B0I28_103325</name>
</gene>
<feature type="transmembrane region" description="Helical" evidence="10">
    <location>
        <begin position="180"/>
        <end position="200"/>
    </location>
</feature>
<dbReference type="AlphaFoldDB" id="A0A2T0UPK7"/>
<keyword evidence="6 10" id="KW-0915">Sodium</keyword>
<dbReference type="RefSeq" id="WP_106363754.1">
    <property type="nucleotide sequence ID" value="NZ_PVTJ01000003.1"/>
</dbReference>
<evidence type="ECO:0000256" key="9">
    <source>
        <dbReference type="ARBA" id="ARBA00023201"/>
    </source>
</evidence>
<evidence type="ECO:0000259" key="11">
    <source>
        <dbReference type="Pfam" id="PF00999"/>
    </source>
</evidence>
<proteinExistence type="inferred from homology"/>
<name>A0A2T0UPK7_9ACTN</name>
<protein>
    <submittedName>
        <fullName evidence="12">Sodium/proton antiporter (CPA1 family)</fullName>
    </submittedName>
</protein>
<keyword evidence="9 10" id="KW-0739">Sodium transport</keyword>
<keyword evidence="8 10" id="KW-0472">Membrane</keyword>
<evidence type="ECO:0000256" key="5">
    <source>
        <dbReference type="ARBA" id="ARBA00022989"/>
    </source>
</evidence>
<evidence type="ECO:0000256" key="7">
    <source>
        <dbReference type="ARBA" id="ARBA00023065"/>
    </source>
</evidence>
<keyword evidence="3 10" id="KW-1003">Cell membrane</keyword>
<dbReference type="GO" id="GO:0005886">
    <property type="term" value="C:plasma membrane"/>
    <property type="evidence" value="ECO:0007669"/>
    <property type="project" value="UniProtKB-SubCell"/>
</dbReference>
<reference evidence="12 13" key="1">
    <citation type="submission" date="2018-03" db="EMBL/GenBank/DDBJ databases">
        <title>Genomic Encyclopedia of Type Strains, Phase III (KMG-III): the genomes of soil and plant-associated and newly described type strains.</title>
        <authorList>
            <person name="Whitman W."/>
        </authorList>
    </citation>
    <scope>NUCLEOTIDE SEQUENCE [LARGE SCALE GENOMIC DNA]</scope>
    <source>
        <strain evidence="12 13">CGMCC 4.7067</strain>
    </source>
</reference>
<feature type="transmembrane region" description="Helical" evidence="10">
    <location>
        <begin position="300"/>
        <end position="323"/>
    </location>
</feature>
<feature type="transmembrane region" description="Helical" evidence="10">
    <location>
        <begin position="378"/>
        <end position="400"/>
    </location>
</feature>
<dbReference type="InterPro" id="IPR006153">
    <property type="entry name" value="Cation/H_exchanger_TM"/>
</dbReference>
<dbReference type="NCBIfam" id="TIGR00831">
    <property type="entry name" value="a_cpa1"/>
    <property type="match status" value="1"/>
</dbReference>
<dbReference type="Pfam" id="PF00999">
    <property type="entry name" value="Na_H_Exchanger"/>
    <property type="match status" value="1"/>
</dbReference>
<comment type="subcellular location">
    <subcellularLocation>
        <location evidence="1 10">Cell membrane</location>
        <topology evidence="1 10">Multi-pass membrane protein</topology>
    </subcellularLocation>
</comment>
<evidence type="ECO:0000256" key="6">
    <source>
        <dbReference type="ARBA" id="ARBA00023053"/>
    </source>
</evidence>
<sequence>MLGLELIVVIGAALVACRVGAQRSGIAAPILLLAAGVLLGFVPAFTGLELPSAVVLLLFLPALLWWEAMNTPLREIRKFRRGILLTGTLLVVITAAAVAATAHAFGLPWGPAWVLGAALAPTDATAVGVVSRLLPRRHLTVLRAESLINDGTALVLFGLAVGVVVGEQHLSALHIGWELVVSYAGGIIAGALAATVGVFVRRFITDTLAASTIFFLIPFTGYLLAELVHASGVLAAVAAGLIVSQTSPIYGTAPARRQVFAFWGLVTFMLNGALFVLIGIEAHPAVGGLDGTGLLRALAMVLAIAAVMTATRIAFLFVSAYLIRAIDRRPQQRLLRMSDRARIVSGLCGFRGAVSLAVALAVPHTLDSGAPFPERDTIVFVTFGVIIVMLMPAFALPAVIRWARYPADTRFDDELALARTETTTAAIEALPRLADETGADPEAVRRLDAEMREHLDALDTGADGDPAEAARLREDYDRLRLAVIGEKRATMIRMRNERRIDDAVLRRMQAALDIEEVRLLADPGDDED</sequence>
<dbReference type="PANTHER" id="PTHR10110:SF86">
    <property type="entry name" value="SODIUM_HYDROGEN EXCHANGER 7"/>
    <property type="match status" value="1"/>
</dbReference>
<evidence type="ECO:0000256" key="2">
    <source>
        <dbReference type="ARBA" id="ARBA00022448"/>
    </source>
</evidence>
<feature type="transmembrane region" description="Helical" evidence="10">
    <location>
        <begin position="112"/>
        <end position="135"/>
    </location>
</feature>
<evidence type="ECO:0000256" key="10">
    <source>
        <dbReference type="RuleBase" id="RU366002"/>
    </source>
</evidence>
<comment type="caution">
    <text evidence="12">The sequence shown here is derived from an EMBL/GenBank/DDBJ whole genome shotgun (WGS) entry which is preliminary data.</text>
</comment>
<dbReference type="InterPro" id="IPR004705">
    <property type="entry name" value="Cation/H_exchanger_CPA1_bac"/>
</dbReference>
<dbReference type="PANTHER" id="PTHR10110">
    <property type="entry name" value="SODIUM/HYDROGEN EXCHANGER"/>
    <property type="match status" value="1"/>
</dbReference>
<dbReference type="GO" id="GO:0051453">
    <property type="term" value="P:regulation of intracellular pH"/>
    <property type="evidence" value="ECO:0007669"/>
    <property type="project" value="TreeGrafter"/>
</dbReference>
<evidence type="ECO:0000313" key="13">
    <source>
        <dbReference type="Proteomes" id="UP000238176"/>
    </source>
</evidence>
<dbReference type="GO" id="GO:0015386">
    <property type="term" value="F:potassium:proton antiporter activity"/>
    <property type="evidence" value="ECO:0007669"/>
    <property type="project" value="TreeGrafter"/>
</dbReference>
<keyword evidence="10" id="KW-0050">Antiport</keyword>
<evidence type="ECO:0000256" key="8">
    <source>
        <dbReference type="ARBA" id="ARBA00023136"/>
    </source>
</evidence>
<keyword evidence="4 10" id="KW-0812">Transmembrane</keyword>
<keyword evidence="7 10" id="KW-0406">Ion transport</keyword>
<feature type="transmembrane region" description="Helical" evidence="10">
    <location>
        <begin position="343"/>
        <end position="366"/>
    </location>
</feature>
<feature type="transmembrane region" description="Helical" evidence="10">
    <location>
        <begin position="147"/>
        <end position="165"/>
    </location>
</feature>
<feature type="transmembrane region" description="Helical" evidence="10">
    <location>
        <begin position="31"/>
        <end position="64"/>
    </location>
</feature>
<feature type="transmembrane region" description="Helical" evidence="10">
    <location>
        <begin position="231"/>
        <end position="253"/>
    </location>
</feature>
<dbReference type="Gene3D" id="1.20.1530.20">
    <property type="match status" value="1"/>
</dbReference>
<evidence type="ECO:0000313" key="12">
    <source>
        <dbReference type="EMBL" id="PRY59851.1"/>
    </source>
</evidence>
<dbReference type="GO" id="GO:0098719">
    <property type="term" value="P:sodium ion import across plasma membrane"/>
    <property type="evidence" value="ECO:0007669"/>
    <property type="project" value="TreeGrafter"/>
</dbReference>
<evidence type="ECO:0000256" key="4">
    <source>
        <dbReference type="ARBA" id="ARBA00022692"/>
    </source>
</evidence>
<organism evidence="12 13">
    <name type="scientific">Glycomyces artemisiae</name>
    <dbReference type="NCBI Taxonomy" id="1076443"/>
    <lineage>
        <taxon>Bacteria</taxon>
        <taxon>Bacillati</taxon>
        <taxon>Actinomycetota</taxon>
        <taxon>Actinomycetes</taxon>
        <taxon>Glycomycetales</taxon>
        <taxon>Glycomycetaceae</taxon>
        <taxon>Glycomyces</taxon>
    </lineage>
</organism>
<feature type="transmembrane region" description="Helical" evidence="10">
    <location>
        <begin position="260"/>
        <end position="280"/>
    </location>
</feature>
<dbReference type="Proteomes" id="UP000238176">
    <property type="component" value="Unassembled WGS sequence"/>
</dbReference>
<dbReference type="GO" id="GO:0015385">
    <property type="term" value="F:sodium:proton antiporter activity"/>
    <property type="evidence" value="ECO:0007669"/>
    <property type="project" value="InterPro"/>
</dbReference>
<feature type="domain" description="Cation/H+ exchanger transmembrane" evidence="11">
    <location>
        <begin position="12"/>
        <end position="391"/>
    </location>
</feature>
<feature type="transmembrane region" description="Helical" evidence="10">
    <location>
        <begin position="207"/>
        <end position="225"/>
    </location>
</feature>
<comment type="function">
    <text evidence="10">Na(+)/H(+) antiporter that extrudes sodium in exchange for external protons.</text>
</comment>
<feature type="transmembrane region" description="Helical" evidence="10">
    <location>
        <begin position="84"/>
        <end position="106"/>
    </location>
</feature>
<keyword evidence="2 10" id="KW-0813">Transport</keyword>
<keyword evidence="5 10" id="KW-1133">Transmembrane helix</keyword>
<accession>A0A2T0UPK7</accession>
<dbReference type="InterPro" id="IPR018422">
    <property type="entry name" value="Cation/H_exchanger_CPA1"/>
</dbReference>